<feature type="domain" description="ARB-07466-like C-terminal" evidence="1">
    <location>
        <begin position="10"/>
        <end position="70"/>
    </location>
</feature>
<evidence type="ECO:0000313" key="2">
    <source>
        <dbReference type="EMBL" id="NKE56645.1"/>
    </source>
</evidence>
<keyword evidence="3" id="KW-1185">Reference proteome</keyword>
<evidence type="ECO:0000313" key="3">
    <source>
        <dbReference type="Proteomes" id="UP001515943"/>
    </source>
</evidence>
<dbReference type="InterPro" id="IPR058593">
    <property type="entry name" value="ARB_07466-like_C"/>
</dbReference>
<accession>A0ABX1FCY6</accession>
<protein>
    <recommendedName>
        <fullName evidence="1">ARB-07466-like C-terminal domain-containing protein</fullName>
    </recommendedName>
</protein>
<evidence type="ECO:0000259" key="1">
    <source>
        <dbReference type="Pfam" id="PF26571"/>
    </source>
</evidence>
<dbReference type="Proteomes" id="UP001515943">
    <property type="component" value="Unassembled WGS sequence"/>
</dbReference>
<reference evidence="2 3" key="1">
    <citation type="submission" date="2019-08" db="EMBL/GenBank/DDBJ databases">
        <title>Lentzea from Indian Himalayas.</title>
        <authorList>
            <person name="Mandal S."/>
            <person name="Mallick Gupta A."/>
            <person name="Maiti P.K."/>
            <person name="Sarkar J."/>
            <person name="Mandal S."/>
        </authorList>
    </citation>
    <scope>NUCLEOTIDE SEQUENCE [LARGE SCALE GENOMIC DNA]</scope>
    <source>
        <strain evidence="2 3">PSKA42</strain>
    </source>
</reference>
<gene>
    <name evidence="2" type="ORF">FXN61_07290</name>
</gene>
<proteinExistence type="predicted"/>
<dbReference type="Pfam" id="PF26571">
    <property type="entry name" value="VldE"/>
    <property type="match status" value="1"/>
</dbReference>
<organism evidence="2 3">
    <name type="scientific">Lentzea indica</name>
    <dbReference type="NCBI Taxonomy" id="2604800"/>
    <lineage>
        <taxon>Bacteria</taxon>
        <taxon>Bacillati</taxon>
        <taxon>Actinomycetota</taxon>
        <taxon>Actinomycetes</taxon>
        <taxon>Pseudonocardiales</taxon>
        <taxon>Pseudonocardiaceae</taxon>
        <taxon>Lentzea</taxon>
    </lineage>
</organism>
<comment type="caution">
    <text evidence="2">The sequence shown here is derived from an EMBL/GenBank/DDBJ whole genome shotgun (WGS) entry which is preliminary data.</text>
</comment>
<name>A0ABX1FCY6_9PSEU</name>
<sequence>MFPDKFGVFPVGERLAAGWRMASWTRAYAGPLKIRYIIWQGRYWDPTTGDQGGWREKYTGAGVYDVSSPTGGHYDHVHISFTA</sequence>
<dbReference type="EMBL" id="VSRL01000017">
    <property type="protein sequence ID" value="NKE56645.1"/>
    <property type="molecule type" value="Genomic_DNA"/>
</dbReference>
<dbReference type="RefSeq" id="WP_167971514.1">
    <property type="nucleotide sequence ID" value="NZ_VSRL01000017.1"/>
</dbReference>